<dbReference type="EMBL" id="JAEDAM010000068">
    <property type="protein sequence ID" value="MBS8122299.1"/>
    <property type="molecule type" value="Genomic_DNA"/>
</dbReference>
<organism evidence="2 3">
    <name type="scientific">Candidatus Vampirococcus lugosii</name>
    <dbReference type="NCBI Taxonomy" id="2789015"/>
    <lineage>
        <taxon>Bacteria</taxon>
        <taxon>Candidatus Absconditibacteriota</taxon>
        <taxon>Vampirococcus</taxon>
    </lineage>
</organism>
<keyword evidence="1" id="KW-0472">Membrane</keyword>
<evidence type="ECO:0000313" key="2">
    <source>
        <dbReference type="EMBL" id="MBS8122299.1"/>
    </source>
</evidence>
<dbReference type="Proteomes" id="UP000680365">
    <property type="component" value="Unassembled WGS sequence"/>
</dbReference>
<comment type="caution">
    <text evidence="2">The sequence shown here is derived from an EMBL/GenBank/DDBJ whole genome shotgun (WGS) entry which is preliminary data.</text>
</comment>
<evidence type="ECO:0000256" key="1">
    <source>
        <dbReference type="SAM" id="Phobius"/>
    </source>
</evidence>
<proteinExistence type="predicted"/>
<sequence length="136" mass="16240">MKFYSLLFIIKLIIFLYKIYIIMYNKGYEQVLENLKKSLEYKIYSIFLFDKFEKDEIIKSIITINDVNILYNIEIMLDSVLSSLGKFTNKLIDSFDENELQEFKKSLSIDLIQKSKSEQKNLLEQLNIDLDKEINI</sequence>
<feature type="transmembrane region" description="Helical" evidence="1">
    <location>
        <begin position="6"/>
        <end position="24"/>
    </location>
</feature>
<name>A0ABS5QPS9_9BACT</name>
<reference evidence="2 3" key="1">
    <citation type="journal article" date="2021" name="Nat. Commun.">
        <title>Reductive evolution and unique predatory mode in the CPR bacterium Vampirococcus lugosii.</title>
        <authorList>
            <person name="Moreira D."/>
            <person name="Zivanovic Y."/>
            <person name="Lopez-Archilla A.I."/>
            <person name="Iniesto M."/>
            <person name="Lopez-Garcia P."/>
        </authorList>
    </citation>
    <scope>NUCLEOTIDE SEQUENCE [LARGE SCALE GENOMIC DNA]</scope>
    <source>
        <strain evidence="2">Chiprana</strain>
    </source>
</reference>
<keyword evidence="1" id="KW-1133">Transmembrane helix</keyword>
<keyword evidence="3" id="KW-1185">Reference proteome</keyword>
<gene>
    <name evidence="2" type="ORF">VAMP_273n76</name>
</gene>
<evidence type="ECO:0000313" key="3">
    <source>
        <dbReference type="Proteomes" id="UP000680365"/>
    </source>
</evidence>
<accession>A0ABS5QPS9</accession>
<keyword evidence="1" id="KW-0812">Transmembrane</keyword>
<protein>
    <submittedName>
        <fullName evidence="2">Uncharacterized protein</fullName>
    </submittedName>
</protein>